<evidence type="ECO:0000256" key="1">
    <source>
        <dbReference type="ARBA" id="ARBA00004609"/>
    </source>
</evidence>
<keyword evidence="7" id="KW-0325">Glycoprotein</keyword>
<evidence type="ECO:0000256" key="2">
    <source>
        <dbReference type="ARBA" id="ARBA00009748"/>
    </source>
</evidence>
<organism evidence="11 12">
    <name type="scientific">Cinchona calisaya</name>
    <dbReference type="NCBI Taxonomy" id="153742"/>
    <lineage>
        <taxon>Eukaryota</taxon>
        <taxon>Viridiplantae</taxon>
        <taxon>Streptophyta</taxon>
        <taxon>Embryophyta</taxon>
        <taxon>Tracheophyta</taxon>
        <taxon>Spermatophyta</taxon>
        <taxon>Magnoliopsida</taxon>
        <taxon>eudicotyledons</taxon>
        <taxon>Gunneridae</taxon>
        <taxon>Pentapetalae</taxon>
        <taxon>asterids</taxon>
        <taxon>lamiids</taxon>
        <taxon>Gentianales</taxon>
        <taxon>Rubiaceae</taxon>
        <taxon>Cinchonoideae</taxon>
        <taxon>Cinchoneae</taxon>
        <taxon>Cinchona</taxon>
    </lineage>
</organism>
<name>A0ABD3ADW8_9GENT</name>
<dbReference type="AlphaFoldDB" id="A0ABD3ADW8"/>
<gene>
    <name evidence="11" type="ORF">ACH5RR_008665</name>
</gene>
<dbReference type="SMART" id="SM00499">
    <property type="entry name" value="AAI"/>
    <property type="match status" value="1"/>
</dbReference>
<evidence type="ECO:0000256" key="6">
    <source>
        <dbReference type="ARBA" id="ARBA00023157"/>
    </source>
</evidence>
<dbReference type="Proteomes" id="UP001630127">
    <property type="component" value="Unassembled WGS sequence"/>
</dbReference>
<protein>
    <recommendedName>
        <fullName evidence="10">Bifunctional inhibitor/plant lipid transfer protein/seed storage helical domain-containing protein</fullName>
    </recommendedName>
</protein>
<evidence type="ECO:0000256" key="5">
    <source>
        <dbReference type="ARBA" id="ARBA00022729"/>
    </source>
</evidence>
<feature type="transmembrane region" description="Helical" evidence="9">
    <location>
        <begin position="6"/>
        <end position="25"/>
    </location>
</feature>
<sequence length="208" mass="21895">MAASRFILLNATISLVLLFIIASFLPNANSQSQAIGNSHAGPSVDECVPHLLPLAPCGSFVQGTSPAPGQTCCDNVRQLYGQELSCLCLMVNDPSMSSFPINRTLALQLPVLCNLQGGLSTCSAGGVAVPFPPSSPTSQVSFGRKTNATVAASPLVTVSPRTSIMGLVPHNGAKLNPVYHIVVALIAEIIFFGIKYIFESWGMVFLTF</sequence>
<feature type="domain" description="Bifunctional inhibitor/plant lipid transfer protein/seed storage helical" evidence="10">
    <location>
        <begin position="47"/>
        <end position="122"/>
    </location>
</feature>
<evidence type="ECO:0000256" key="9">
    <source>
        <dbReference type="SAM" id="Phobius"/>
    </source>
</evidence>
<keyword evidence="9" id="KW-0812">Transmembrane</keyword>
<comment type="caution">
    <text evidence="11">The sequence shown here is derived from an EMBL/GenBank/DDBJ whole genome shotgun (WGS) entry which is preliminary data.</text>
</comment>
<dbReference type="CDD" id="cd00010">
    <property type="entry name" value="AAI_LTSS"/>
    <property type="match status" value="1"/>
</dbReference>
<keyword evidence="12" id="KW-1185">Reference proteome</keyword>
<dbReference type="InterPro" id="IPR043325">
    <property type="entry name" value="LTSS"/>
</dbReference>
<dbReference type="SUPFAM" id="SSF47699">
    <property type="entry name" value="Bifunctional inhibitor/lipid-transfer protein/seed storage 2S albumin"/>
    <property type="match status" value="1"/>
</dbReference>
<reference evidence="11 12" key="1">
    <citation type="submission" date="2024-11" db="EMBL/GenBank/DDBJ databases">
        <title>A near-complete genome assembly of Cinchona calisaya.</title>
        <authorList>
            <person name="Lian D.C."/>
            <person name="Zhao X.W."/>
            <person name="Wei L."/>
        </authorList>
    </citation>
    <scope>NUCLEOTIDE SEQUENCE [LARGE SCALE GENOMIC DNA]</scope>
    <source>
        <tissue evidence="11">Nenye</tissue>
    </source>
</reference>
<keyword evidence="8" id="KW-0449">Lipoprotein</keyword>
<dbReference type="GO" id="GO:0005886">
    <property type="term" value="C:plasma membrane"/>
    <property type="evidence" value="ECO:0007669"/>
    <property type="project" value="UniProtKB-SubCell"/>
</dbReference>
<dbReference type="Pfam" id="PF14368">
    <property type="entry name" value="LTP_2"/>
    <property type="match status" value="1"/>
</dbReference>
<dbReference type="InterPro" id="IPR036312">
    <property type="entry name" value="Bifun_inhib/LTP/seed_sf"/>
</dbReference>
<evidence type="ECO:0000256" key="4">
    <source>
        <dbReference type="ARBA" id="ARBA00022622"/>
    </source>
</evidence>
<dbReference type="Gene3D" id="1.10.110.10">
    <property type="entry name" value="Plant lipid-transfer and hydrophobic proteins"/>
    <property type="match status" value="1"/>
</dbReference>
<evidence type="ECO:0000313" key="12">
    <source>
        <dbReference type="Proteomes" id="UP001630127"/>
    </source>
</evidence>
<dbReference type="InterPro" id="IPR016140">
    <property type="entry name" value="Bifunc_inhib/LTP/seed_store"/>
</dbReference>
<accession>A0ABD3ADW8</accession>
<evidence type="ECO:0000259" key="10">
    <source>
        <dbReference type="SMART" id="SM00499"/>
    </source>
</evidence>
<dbReference type="EMBL" id="JBJUIK010000004">
    <property type="protein sequence ID" value="KAL3529343.1"/>
    <property type="molecule type" value="Genomic_DNA"/>
</dbReference>
<dbReference type="PANTHER" id="PTHR33044">
    <property type="entry name" value="BIFUNCTIONAL INHIBITOR/LIPID-TRANSFER PROTEIN/SEED STORAGE 2S ALBUMIN SUPERFAMILY PROTEIN-RELATED"/>
    <property type="match status" value="1"/>
</dbReference>
<evidence type="ECO:0000256" key="8">
    <source>
        <dbReference type="ARBA" id="ARBA00023288"/>
    </source>
</evidence>
<keyword evidence="9" id="KW-0472">Membrane</keyword>
<keyword evidence="9" id="KW-1133">Transmembrane helix</keyword>
<dbReference type="GO" id="GO:0098552">
    <property type="term" value="C:side of membrane"/>
    <property type="evidence" value="ECO:0007669"/>
    <property type="project" value="UniProtKB-KW"/>
</dbReference>
<keyword evidence="5" id="KW-0732">Signal</keyword>
<comment type="similarity">
    <text evidence="2">Belongs to the plant LTP family.</text>
</comment>
<evidence type="ECO:0000256" key="7">
    <source>
        <dbReference type="ARBA" id="ARBA00023180"/>
    </source>
</evidence>
<evidence type="ECO:0000313" key="11">
    <source>
        <dbReference type="EMBL" id="KAL3529343.1"/>
    </source>
</evidence>
<evidence type="ECO:0000256" key="3">
    <source>
        <dbReference type="ARBA" id="ARBA00022475"/>
    </source>
</evidence>
<proteinExistence type="inferred from homology"/>
<keyword evidence="3" id="KW-1003">Cell membrane</keyword>
<keyword evidence="6" id="KW-1015">Disulfide bond</keyword>
<feature type="transmembrane region" description="Helical" evidence="9">
    <location>
        <begin position="178"/>
        <end position="198"/>
    </location>
</feature>
<keyword evidence="4" id="KW-0336">GPI-anchor</keyword>
<comment type="subcellular location">
    <subcellularLocation>
        <location evidence="1">Cell membrane</location>
        <topology evidence="1">Lipid-anchor</topology>
        <topology evidence="1">GPI-anchor</topology>
    </subcellularLocation>
</comment>